<dbReference type="Gene3D" id="3.30.479.30">
    <property type="entry name" value="Band 7 domain"/>
    <property type="match status" value="1"/>
</dbReference>
<evidence type="ECO:0000259" key="3">
    <source>
        <dbReference type="SMART" id="SM00244"/>
    </source>
</evidence>
<keyword evidence="5" id="KW-1185">Reference proteome</keyword>
<evidence type="ECO:0000313" key="4">
    <source>
        <dbReference type="EMBL" id="UUV21080.1"/>
    </source>
</evidence>
<dbReference type="PANTHER" id="PTHR10264">
    <property type="entry name" value="BAND 7 PROTEIN-RELATED"/>
    <property type="match status" value="1"/>
</dbReference>
<dbReference type="Pfam" id="PF01145">
    <property type="entry name" value="Band_7"/>
    <property type="match status" value="1"/>
</dbReference>
<proteinExistence type="inferred from homology"/>
<feature type="domain" description="Band 7" evidence="3">
    <location>
        <begin position="129"/>
        <end position="288"/>
    </location>
</feature>
<dbReference type="PRINTS" id="PR00721">
    <property type="entry name" value="STOMATIN"/>
</dbReference>
<dbReference type="EMBL" id="CP102382">
    <property type="protein sequence ID" value="UUV21080.1"/>
    <property type="molecule type" value="Genomic_DNA"/>
</dbReference>
<dbReference type="RefSeq" id="WP_257499003.1">
    <property type="nucleotide sequence ID" value="NZ_CP102382.1"/>
</dbReference>
<comment type="subcellular location">
    <subcellularLocation>
        <location evidence="1">Membrane</location>
        <topology evidence="1">Single-pass membrane protein</topology>
    </subcellularLocation>
</comment>
<organism evidence="4 5">
    <name type="scientific">Paenimyroides aestuarii</name>
    <dbReference type="NCBI Taxonomy" id="2968490"/>
    <lineage>
        <taxon>Bacteria</taxon>
        <taxon>Pseudomonadati</taxon>
        <taxon>Bacteroidota</taxon>
        <taxon>Flavobacteriia</taxon>
        <taxon>Flavobacteriales</taxon>
        <taxon>Flavobacteriaceae</taxon>
        <taxon>Paenimyroides</taxon>
    </lineage>
</organism>
<dbReference type="PANTHER" id="PTHR10264:SF83">
    <property type="entry name" value="BLL5629 PROTEIN"/>
    <property type="match status" value="1"/>
</dbReference>
<dbReference type="SUPFAM" id="SSF117892">
    <property type="entry name" value="Band 7/SPFH domain"/>
    <property type="match status" value="1"/>
</dbReference>
<dbReference type="InterPro" id="IPR036013">
    <property type="entry name" value="Band_7/SPFH_dom_sf"/>
</dbReference>
<evidence type="ECO:0000256" key="1">
    <source>
        <dbReference type="ARBA" id="ARBA00004167"/>
    </source>
</evidence>
<accession>A0ABY5NR94</accession>
<dbReference type="SMART" id="SM00244">
    <property type="entry name" value="PHB"/>
    <property type="match status" value="1"/>
</dbReference>
<gene>
    <name evidence="4" type="ORF">NPX36_12245</name>
</gene>
<dbReference type="CDD" id="cd13438">
    <property type="entry name" value="SPFH_eoslipins_u2"/>
    <property type="match status" value="1"/>
</dbReference>
<reference evidence="4 5" key="1">
    <citation type="submission" date="2022-08" db="EMBL/GenBank/DDBJ databases">
        <title>Myroides zhujiangensis sp. nov., a novel bacterium isolated from sediment in the Pearl River Estuary.</title>
        <authorList>
            <person name="Cui L."/>
        </authorList>
    </citation>
    <scope>NUCLEOTIDE SEQUENCE [LARGE SCALE GENOMIC DNA]</scope>
    <source>
        <strain evidence="4 5">SCSIO 72103</strain>
    </source>
</reference>
<dbReference type="InterPro" id="IPR043202">
    <property type="entry name" value="Band-7_stomatin-like"/>
</dbReference>
<protein>
    <submittedName>
        <fullName evidence="4">Slipin family protein</fullName>
    </submittedName>
</protein>
<dbReference type="InterPro" id="IPR001972">
    <property type="entry name" value="Stomatin_HflK_fam"/>
</dbReference>
<evidence type="ECO:0000313" key="5">
    <source>
        <dbReference type="Proteomes" id="UP001317001"/>
    </source>
</evidence>
<dbReference type="Proteomes" id="UP001317001">
    <property type="component" value="Chromosome"/>
</dbReference>
<evidence type="ECO:0000256" key="2">
    <source>
        <dbReference type="ARBA" id="ARBA00008164"/>
    </source>
</evidence>
<dbReference type="InterPro" id="IPR001107">
    <property type="entry name" value="Band_7"/>
</dbReference>
<comment type="similarity">
    <text evidence="2">Belongs to the band 7/mec-2 family.</text>
</comment>
<name>A0ABY5NR94_9FLAO</name>
<sequence>MKKITLNEQEAALVIKNKKIVNVLFAGTYWFFLGEKIEKFNTSQEFPKLYQGIFDNDHLKNYLEIITVADDELVLKFQNNVFDSVLTAGVYAFWKDKNPFQFQKISITNYITNEVSKVILEKPQLNLYVRNYRIESYEKGLLIVDGKFVELLDTGNYFWWKNSQVITAVKGDTRQQNMEVNGQEILTKDKVQLRLNFAIQYQIVDFVKAFAENKEFENQLYIIVQMALRTLVGTMTFDELMDQKSKIAETISLEIMQKVNRLGVKIIDTGLKDIILPGEIRDIMNQVLIAEKKAQANSIMRREETASTRSLLNTAKLMDENQMLYKLKEMEYIEKIAEKINTISVSGRDNIVSELKQIFTK</sequence>